<feature type="transmembrane region" description="Helical" evidence="1">
    <location>
        <begin position="22"/>
        <end position="41"/>
    </location>
</feature>
<accession>A0A0A9BKV5</accession>
<evidence type="ECO:0000256" key="1">
    <source>
        <dbReference type="SAM" id="Phobius"/>
    </source>
</evidence>
<sequence>MPACQVEYSCIHNSNNRLNKHFLSFLDLHALCIWVPLVHLVSRINLKFGNVFTCHIGKCAPVD</sequence>
<name>A0A0A9BKV5_ARUDO</name>
<keyword evidence="1" id="KW-0812">Transmembrane</keyword>
<organism evidence="2">
    <name type="scientific">Arundo donax</name>
    <name type="common">Giant reed</name>
    <name type="synonym">Donax arundinaceus</name>
    <dbReference type="NCBI Taxonomy" id="35708"/>
    <lineage>
        <taxon>Eukaryota</taxon>
        <taxon>Viridiplantae</taxon>
        <taxon>Streptophyta</taxon>
        <taxon>Embryophyta</taxon>
        <taxon>Tracheophyta</taxon>
        <taxon>Spermatophyta</taxon>
        <taxon>Magnoliopsida</taxon>
        <taxon>Liliopsida</taxon>
        <taxon>Poales</taxon>
        <taxon>Poaceae</taxon>
        <taxon>PACMAD clade</taxon>
        <taxon>Arundinoideae</taxon>
        <taxon>Arundineae</taxon>
        <taxon>Arundo</taxon>
    </lineage>
</organism>
<proteinExistence type="predicted"/>
<reference evidence="2" key="1">
    <citation type="submission" date="2014-09" db="EMBL/GenBank/DDBJ databases">
        <authorList>
            <person name="Magalhaes I.L.F."/>
            <person name="Oliveira U."/>
            <person name="Santos F.R."/>
            <person name="Vidigal T.H.D.A."/>
            <person name="Brescovit A.D."/>
            <person name="Santos A.J."/>
        </authorList>
    </citation>
    <scope>NUCLEOTIDE SEQUENCE</scope>
    <source>
        <tissue evidence="2">Shoot tissue taken approximately 20 cm above the soil surface</tissue>
    </source>
</reference>
<keyword evidence="1" id="KW-0472">Membrane</keyword>
<protein>
    <submittedName>
        <fullName evidence="2">Uncharacterized protein</fullName>
    </submittedName>
</protein>
<dbReference type="EMBL" id="GBRH01237983">
    <property type="protein sequence ID" value="JAD59912.1"/>
    <property type="molecule type" value="Transcribed_RNA"/>
</dbReference>
<reference evidence="2" key="2">
    <citation type="journal article" date="2015" name="Data Brief">
        <title>Shoot transcriptome of the giant reed, Arundo donax.</title>
        <authorList>
            <person name="Barrero R.A."/>
            <person name="Guerrero F.D."/>
            <person name="Moolhuijzen P."/>
            <person name="Goolsby J.A."/>
            <person name="Tidwell J."/>
            <person name="Bellgard S.E."/>
            <person name="Bellgard M.I."/>
        </authorList>
    </citation>
    <scope>NUCLEOTIDE SEQUENCE</scope>
    <source>
        <tissue evidence="2">Shoot tissue taken approximately 20 cm above the soil surface</tissue>
    </source>
</reference>
<keyword evidence="1" id="KW-1133">Transmembrane helix</keyword>
<evidence type="ECO:0000313" key="2">
    <source>
        <dbReference type="EMBL" id="JAD59912.1"/>
    </source>
</evidence>
<dbReference type="AlphaFoldDB" id="A0A0A9BKV5"/>